<proteinExistence type="predicted"/>
<keyword evidence="1" id="KW-0812">Transmembrane</keyword>
<dbReference type="SUPFAM" id="SSF56601">
    <property type="entry name" value="beta-lactamase/transpeptidase-like"/>
    <property type="match status" value="1"/>
</dbReference>
<keyword evidence="3" id="KW-0378">Hydrolase</keyword>
<reference evidence="4" key="2">
    <citation type="submission" date="2016-01" db="EMBL/GenBank/DDBJ databases">
        <title>Diatom-associated endosymboitic cyanobacterium lacks core nitrogen metabolism enzymes.</title>
        <authorList>
            <person name="Hilton J.A."/>
            <person name="Foster R.A."/>
            <person name="Tripp H.J."/>
            <person name="Carter B.J."/>
            <person name="Zehr J.P."/>
            <person name="Villareal T.A."/>
        </authorList>
    </citation>
    <scope>NUCLEOTIDE SEQUENCE [LARGE SCALE GENOMIC DNA]</scope>
    <source>
        <strain evidence="4">HH01</strain>
    </source>
</reference>
<dbReference type="InterPro" id="IPR000871">
    <property type="entry name" value="Beta-lactam_class-A"/>
</dbReference>
<dbReference type="GO" id="GO:0046677">
    <property type="term" value="P:response to antibiotic"/>
    <property type="evidence" value="ECO:0007669"/>
    <property type="project" value="InterPro"/>
</dbReference>
<gene>
    <name evidence="3" type="ORF">RINTHH_10870</name>
</gene>
<accession>M1WZ40</accession>
<dbReference type="Proteomes" id="UP000053051">
    <property type="component" value="Unassembled WGS sequence"/>
</dbReference>
<dbReference type="Pfam" id="PF13354">
    <property type="entry name" value="Beta-lactamase2"/>
    <property type="match status" value="1"/>
</dbReference>
<protein>
    <submittedName>
        <fullName evidence="3">Beta-lactamase</fullName>
        <ecNumber evidence="3">3.5.2.6</ecNumber>
    </submittedName>
</protein>
<dbReference type="PANTHER" id="PTHR35333:SF4">
    <property type="entry name" value="SLR0121 PROTEIN"/>
    <property type="match status" value="1"/>
</dbReference>
<evidence type="ECO:0000256" key="1">
    <source>
        <dbReference type="SAM" id="Phobius"/>
    </source>
</evidence>
<evidence type="ECO:0000313" key="4">
    <source>
        <dbReference type="Proteomes" id="UP000053051"/>
    </source>
</evidence>
<sequence>MPKRVRVSRKGRLKPMARTILYVLRLLIVGVGIGAIMGTVLSVLNPAKHINKTDSTNPQRIGQTQAQINQGLGGLNKFLFLSQEILPLKSSVENLLANNTKLTPGIFLVDLDNGNYVDFNAANSFPAASTIKMHILVAFFQDIDNGKIRLYEQLTMEKGLIVGGSGNMGLQKPGTKFTALEVATRMMTTSDNTATNMLIKRMGGIDVLNQRFRSWGLSITTINNLLPDLKGTNITSPKELGELMAMVSKGNLVTMRSRDRIMDIMRRNTRNNLLPAGLPKGATIAHKTGDIGSMLADAGLIDLPTGKRYLAVVMVQRPYNDPSAETLIKSVSRIACQQFSRVNKTWSNSNLTSVTSPSLTMGL</sequence>
<dbReference type="EMBL" id="CAIY01000039">
    <property type="protein sequence ID" value="CCH67242.1"/>
    <property type="molecule type" value="Genomic_DNA"/>
</dbReference>
<dbReference type="InterPro" id="IPR045155">
    <property type="entry name" value="Beta-lactam_cat"/>
</dbReference>
<dbReference type="GO" id="GO:0008800">
    <property type="term" value="F:beta-lactamase activity"/>
    <property type="evidence" value="ECO:0007669"/>
    <property type="project" value="UniProtKB-EC"/>
</dbReference>
<keyword evidence="4" id="KW-1185">Reference proteome</keyword>
<feature type="domain" description="Beta-lactamase class A catalytic" evidence="2">
    <location>
        <begin position="105"/>
        <end position="315"/>
    </location>
</feature>
<dbReference type="GO" id="GO:0030655">
    <property type="term" value="P:beta-lactam antibiotic catabolic process"/>
    <property type="evidence" value="ECO:0007669"/>
    <property type="project" value="InterPro"/>
</dbReference>
<dbReference type="STRING" id="1165094.RINTHH_10870"/>
<dbReference type="PANTHER" id="PTHR35333">
    <property type="entry name" value="BETA-LACTAMASE"/>
    <property type="match status" value="1"/>
</dbReference>
<evidence type="ECO:0000259" key="2">
    <source>
        <dbReference type="Pfam" id="PF13354"/>
    </source>
</evidence>
<name>M1WZ40_9NOST</name>
<dbReference type="AlphaFoldDB" id="M1WZ40"/>
<dbReference type="EC" id="3.5.2.6" evidence="3"/>
<comment type="caution">
    <text evidence="3">The sequence shown here is derived from an EMBL/GenBank/DDBJ whole genome shotgun (WGS) entry which is preliminary data.</text>
</comment>
<keyword evidence="1" id="KW-1133">Transmembrane helix</keyword>
<keyword evidence="1" id="KW-0472">Membrane</keyword>
<evidence type="ECO:0000313" key="3">
    <source>
        <dbReference type="EMBL" id="CCH67242.1"/>
    </source>
</evidence>
<dbReference type="InterPro" id="IPR012338">
    <property type="entry name" value="Beta-lactam/transpept-like"/>
</dbReference>
<reference evidence="3 4" key="1">
    <citation type="submission" date="2012-05" db="EMBL/GenBank/DDBJ databases">
        <authorList>
            <person name="Hilton J."/>
        </authorList>
    </citation>
    <scope>NUCLEOTIDE SEQUENCE [LARGE SCALE GENOMIC DNA]</scope>
    <source>
        <strain evidence="3 4">HH01</strain>
    </source>
</reference>
<dbReference type="Gene3D" id="3.40.710.10">
    <property type="entry name" value="DD-peptidase/beta-lactamase superfamily"/>
    <property type="match status" value="1"/>
</dbReference>
<organism evidence="3 4">
    <name type="scientific">Richelia intracellularis HH01</name>
    <dbReference type="NCBI Taxonomy" id="1165094"/>
    <lineage>
        <taxon>Bacteria</taxon>
        <taxon>Bacillati</taxon>
        <taxon>Cyanobacteriota</taxon>
        <taxon>Cyanophyceae</taxon>
        <taxon>Nostocales</taxon>
        <taxon>Nostocaceae</taxon>
        <taxon>Richelia</taxon>
    </lineage>
</organism>
<feature type="transmembrane region" description="Helical" evidence="1">
    <location>
        <begin position="20"/>
        <end position="44"/>
    </location>
</feature>